<keyword evidence="1" id="KW-0808">Transferase</keyword>
<keyword evidence="2" id="KW-1185">Reference proteome</keyword>
<evidence type="ECO:0000313" key="1">
    <source>
        <dbReference type="EMBL" id="KAI0093511.1"/>
    </source>
</evidence>
<sequence length="553" mass="61810">MASSSGKARIVEVVDEHEHSGSGSEVSEDEGRDHTLPETSAPSTSSKKKKKKKSKAVKALNALHGGGNEHVSDKLVSAVLEKVKETGQVPEPDLNAANVRAALEHMKINDVAQGKAGIGGINKKDMAGHKFWGTQPVPQAGDDAPTIDGPIEPSKSTSEVRQESYPLPNQFEWGAVDVSDDAQLRELYELLSGHYVEDDEAEFRFQYSAEFLRWALQPPGYHKDWHIGVRVASNKKLVAFIAAVPITLRVRENVLNSSEVNFLCVHKKLRSKRLTPVLIKEVTRRCNVKGIFQALYTAGLVLPTPVATCRYYHRCLNISKLVNVNFTHVPSNMTLARMIRLNKVAERPKLLAQGFREMEDKDVPQVTNLYRRFQDRFGMSLEFSEEEVRHNFLSGKGVGPDGKDSWKRRRENQVVWTYVIENPNTHKITDFWSFYSLPSTIMNSPAHNVLNAAYLYFYGTEVAFKPDAEKDGTLRKRLEELVGDALIVANEAKFDVFNALTLMDNVEFLSDLRFGAGNGLLNFYIYNWRTSPLAGMNPLDGVPAGRGIGIPML</sequence>
<proteinExistence type="predicted"/>
<evidence type="ECO:0000313" key="2">
    <source>
        <dbReference type="Proteomes" id="UP001055072"/>
    </source>
</evidence>
<dbReference type="Proteomes" id="UP001055072">
    <property type="component" value="Unassembled WGS sequence"/>
</dbReference>
<accession>A0ACB8UGU9</accession>
<organism evidence="1 2">
    <name type="scientific">Irpex rosettiformis</name>
    <dbReference type="NCBI Taxonomy" id="378272"/>
    <lineage>
        <taxon>Eukaryota</taxon>
        <taxon>Fungi</taxon>
        <taxon>Dikarya</taxon>
        <taxon>Basidiomycota</taxon>
        <taxon>Agaricomycotina</taxon>
        <taxon>Agaricomycetes</taxon>
        <taxon>Polyporales</taxon>
        <taxon>Irpicaceae</taxon>
        <taxon>Irpex</taxon>
    </lineage>
</organism>
<protein>
    <submittedName>
        <fullName evidence="1">N-myristoyl transferase</fullName>
    </submittedName>
</protein>
<gene>
    <name evidence="1" type="ORF">BDY19DRAFT_881481</name>
</gene>
<name>A0ACB8UGU9_9APHY</name>
<dbReference type="EMBL" id="MU274901">
    <property type="protein sequence ID" value="KAI0093511.1"/>
    <property type="molecule type" value="Genomic_DNA"/>
</dbReference>
<reference evidence="1" key="1">
    <citation type="journal article" date="2021" name="Environ. Microbiol.">
        <title>Gene family expansions and transcriptome signatures uncover fungal adaptations to wood decay.</title>
        <authorList>
            <person name="Hage H."/>
            <person name="Miyauchi S."/>
            <person name="Viragh M."/>
            <person name="Drula E."/>
            <person name="Min B."/>
            <person name="Chaduli D."/>
            <person name="Navarro D."/>
            <person name="Favel A."/>
            <person name="Norest M."/>
            <person name="Lesage-Meessen L."/>
            <person name="Balint B."/>
            <person name="Merenyi Z."/>
            <person name="de Eugenio L."/>
            <person name="Morin E."/>
            <person name="Martinez A.T."/>
            <person name="Baldrian P."/>
            <person name="Stursova M."/>
            <person name="Martinez M.J."/>
            <person name="Novotny C."/>
            <person name="Magnuson J.K."/>
            <person name="Spatafora J.W."/>
            <person name="Maurice S."/>
            <person name="Pangilinan J."/>
            <person name="Andreopoulos W."/>
            <person name="LaButti K."/>
            <person name="Hundley H."/>
            <person name="Na H."/>
            <person name="Kuo A."/>
            <person name="Barry K."/>
            <person name="Lipzen A."/>
            <person name="Henrissat B."/>
            <person name="Riley R."/>
            <person name="Ahrendt S."/>
            <person name="Nagy L.G."/>
            <person name="Grigoriev I.V."/>
            <person name="Martin F."/>
            <person name="Rosso M.N."/>
        </authorList>
    </citation>
    <scope>NUCLEOTIDE SEQUENCE</scope>
    <source>
        <strain evidence="1">CBS 384.51</strain>
    </source>
</reference>
<comment type="caution">
    <text evidence="1">The sequence shown here is derived from an EMBL/GenBank/DDBJ whole genome shotgun (WGS) entry which is preliminary data.</text>
</comment>